<dbReference type="RefSeq" id="XP_049126879.1">
    <property type="nucleotide sequence ID" value="XM_049270922.1"/>
</dbReference>
<evidence type="ECO:0000259" key="5">
    <source>
        <dbReference type="PROSITE" id="PS50203"/>
    </source>
</evidence>
<dbReference type="InterPro" id="IPR000169">
    <property type="entry name" value="Pept_cys_AS"/>
</dbReference>
<feature type="domain" description="Calpain catalytic" evidence="5">
    <location>
        <begin position="229"/>
        <end position="531"/>
    </location>
</feature>
<evidence type="ECO:0000256" key="1">
    <source>
        <dbReference type="ARBA" id="ARBA00007623"/>
    </source>
</evidence>
<accession>A0AA37LBZ3</accession>
<feature type="compositionally biased region" description="Basic and acidic residues" evidence="4">
    <location>
        <begin position="821"/>
        <end position="852"/>
    </location>
</feature>
<evidence type="ECO:0000256" key="3">
    <source>
        <dbReference type="PROSITE-ProRule" id="PRU00239"/>
    </source>
</evidence>
<evidence type="ECO:0000313" key="7">
    <source>
        <dbReference type="Proteomes" id="UP001055115"/>
    </source>
</evidence>
<proteinExistence type="inferred from homology"/>
<keyword evidence="3" id="KW-0788">Thiol protease</keyword>
<dbReference type="PROSITE" id="PS50203">
    <property type="entry name" value="CALPAIN_CAT"/>
    <property type="match status" value="1"/>
</dbReference>
<evidence type="ECO:0000256" key="2">
    <source>
        <dbReference type="PIRSR" id="PIRSR622684-1"/>
    </source>
</evidence>
<keyword evidence="7" id="KW-1185">Reference proteome</keyword>
<dbReference type="Pfam" id="PF00648">
    <property type="entry name" value="Peptidase_C2"/>
    <property type="match status" value="1"/>
</dbReference>
<comment type="caution">
    <text evidence="6">The sequence shown here is derived from an EMBL/GenBank/DDBJ whole genome shotgun (WGS) entry which is preliminary data.</text>
</comment>
<dbReference type="GeneID" id="73325512"/>
<feature type="active site" evidence="2 3">
    <location>
        <position position="444"/>
    </location>
</feature>
<evidence type="ECO:0000313" key="6">
    <source>
        <dbReference type="EMBL" id="GKT44529.1"/>
    </source>
</evidence>
<keyword evidence="3" id="KW-0378">Hydrolase</keyword>
<evidence type="ECO:0000256" key="4">
    <source>
        <dbReference type="SAM" id="MobiDB-lite"/>
    </source>
</evidence>
<feature type="compositionally biased region" description="Basic and acidic residues" evidence="4">
    <location>
        <begin position="749"/>
        <end position="791"/>
    </location>
</feature>
<dbReference type="CDD" id="cd00044">
    <property type="entry name" value="CysPc"/>
    <property type="match status" value="1"/>
</dbReference>
<feature type="region of interest" description="Disordered" evidence="4">
    <location>
        <begin position="926"/>
        <end position="946"/>
    </location>
</feature>
<feature type="region of interest" description="Disordered" evidence="4">
    <location>
        <begin position="1"/>
        <end position="39"/>
    </location>
</feature>
<dbReference type="InterPro" id="IPR038765">
    <property type="entry name" value="Papain-like_cys_pep_sf"/>
</dbReference>
<dbReference type="PANTHER" id="PTHR10183:SF425">
    <property type="entry name" value="CALPAIN-5"/>
    <property type="match status" value="1"/>
</dbReference>
<dbReference type="Proteomes" id="UP001055115">
    <property type="component" value="Unassembled WGS sequence"/>
</dbReference>
<dbReference type="EMBL" id="BQXU01000010">
    <property type="protein sequence ID" value="GKT44529.1"/>
    <property type="molecule type" value="Genomic_DNA"/>
</dbReference>
<dbReference type="PANTHER" id="PTHR10183">
    <property type="entry name" value="CALPAIN"/>
    <property type="match status" value="1"/>
</dbReference>
<organism evidence="6 7">
    <name type="scientific">Colletotrichum spaethianum</name>
    <dbReference type="NCBI Taxonomy" id="700344"/>
    <lineage>
        <taxon>Eukaryota</taxon>
        <taxon>Fungi</taxon>
        <taxon>Dikarya</taxon>
        <taxon>Ascomycota</taxon>
        <taxon>Pezizomycotina</taxon>
        <taxon>Sordariomycetes</taxon>
        <taxon>Hypocreomycetidae</taxon>
        <taxon>Glomerellales</taxon>
        <taxon>Glomerellaceae</taxon>
        <taxon>Colletotrichum</taxon>
        <taxon>Colletotrichum spaethianum species complex</taxon>
    </lineage>
</organism>
<reference evidence="6 7" key="1">
    <citation type="submission" date="2022-03" db="EMBL/GenBank/DDBJ databases">
        <title>Genome data of Colletotrichum spp.</title>
        <authorList>
            <person name="Utami Y.D."/>
            <person name="Hiruma K."/>
        </authorList>
    </citation>
    <scope>NUCLEOTIDE SEQUENCE [LARGE SCALE GENOMIC DNA]</scope>
    <source>
        <strain evidence="6 7">MAFF 239500</strain>
    </source>
</reference>
<keyword evidence="3 6" id="KW-0645">Protease</keyword>
<sequence>MCRSKPRAIRPQLAHYGDLRRPPPPLPPSVPSNKRSKKAPQELLSDFWDKFHSKHPGKVTSIFPRSLYASLLPDFQARGASSTRNAQESYEAAARECRDKVKRIVRECDRTNEKYTDADFDIERDPYSNCLNGLVRDGDFGPGGSGGAADDGPNVSSWDVKNSFDTLAAAQVLGPNSTIPIDPTAVSRYLASDDIWNPFANAGDRSGARAGVKSGPVKASKRRGVRGSEWYNPGSIHRVDWIFDSPQFTVNGYSSSDIKQGANGDCWWLAAVATIAHRKDLMQKVCVARDEECGVYGFVFQRDGEWISTVIDDNLYLKESDFDYYGDVYDASGKKARLHRKRNQTGSDALYFARCEDQNETWLPLLEKAYAKVHGDYEAISGGWPGEAVEDMTGGVTSTIATNRVLRKERLWKELVNSDGEFVFALAAMGTGWDWQKSGLALGHAYSILQSREDVDEDGKKVRLVQIRNPWGERSDGGVGEWNGPWSDGSKEWTPYWLKRLNHTFGDDGVFWMSYEDMLSTFMYIHRTRLFDEKWTVVQQWTSANISWVTGYLQTKFVVEVKKSGMVVIVLTQLDDRYFHGFEGQYWFELHFVLQKIIPDAAGANAKDGEKSKEAPEPEQICRVRPVHKWENRSVSCEVELEPGVYEVLPKVTAARHHNGDAAKPVEEVVKEYAERNPQKLRQVGLQYDIAHAKGGVRDEDELIEKKKLEAKQKQESKKAKKKKKQRKALGVAAKALEESAKVVSDLANEGKKTEESKSAAKTETKKDASQAKEKEKDGDWTEVKDSDKESTGSSQKSPTTDDKPAGVAGSKPGDGPAPEPKQDDDKKAKDKAEEKNEEKKKDAPAAEEAKPAEASVVPAPVTQEAEVSAEPPVEEEEDSDSDSDTETVVDDDGEELTGTPWNAVCVLGLRVYAQDAEVAIKLVKPSDGEEASSLTVDGEAAGATA</sequence>
<gene>
    <name evidence="6" type="ORF">ColSpa_04710</name>
</gene>
<dbReference type="SMART" id="SM00230">
    <property type="entry name" value="CysPc"/>
    <property type="match status" value="1"/>
</dbReference>
<dbReference type="SUPFAM" id="SSF54001">
    <property type="entry name" value="Cysteine proteinases"/>
    <property type="match status" value="1"/>
</dbReference>
<comment type="similarity">
    <text evidence="1">Belongs to the peptidase C2 family.</text>
</comment>
<feature type="region of interest" description="Disordered" evidence="4">
    <location>
        <begin position="712"/>
        <end position="899"/>
    </location>
</feature>
<feature type="compositionally biased region" description="Acidic residues" evidence="4">
    <location>
        <begin position="873"/>
        <end position="896"/>
    </location>
</feature>
<dbReference type="PRINTS" id="PR00704">
    <property type="entry name" value="CALPAIN"/>
</dbReference>
<feature type="active site" evidence="2 3">
    <location>
        <position position="266"/>
    </location>
</feature>
<feature type="active site" evidence="2 3">
    <location>
        <position position="469"/>
    </location>
</feature>
<dbReference type="InterPro" id="IPR022684">
    <property type="entry name" value="Calpain_cysteine_protease"/>
</dbReference>
<dbReference type="Gene3D" id="3.90.70.10">
    <property type="entry name" value="Cysteine proteinases"/>
    <property type="match status" value="1"/>
</dbReference>
<protein>
    <submittedName>
        <fullName evidence="6">Calpain-type cysteine protease ADL1</fullName>
    </submittedName>
</protein>
<dbReference type="InterPro" id="IPR001300">
    <property type="entry name" value="Peptidase_C2_calpain_cat"/>
</dbReference>
<dbReference type="PROSITE" id="PS00139">
    <property type="entry name" value="THIOL_PROTEASE_CYS"/>
    <property type="match status" value="1"/>
</dbReference>
<dbReference type="AlphaFoldDB" id="A0AA37LBZ3"/>
<name>A0AA37LBZ3_9PEZI</name>
<dbReference type="GO" id="GO:0006508">
    <property type="term" value="P:proteolysis"/>
    <property type="evidence" value="ECO:0007669"/>
    <property type="project" value="UniProtKB-KW"/>
</dbReference>
<dbReference type="GO" id="GO:0004198">
    <property type="term" value="F:calcium-dependent cysteine-type endopeptidase activity"/>
    <property type="evidence" value="ECO:0007669"/>
    <property type="project" value="InterPro"/>
</dbReference>
<feature type="compositionally biased region" description="Basic residues" evidence="4">
    <location>
        <begin position="719"/>
        <end position="728"/>
    </location>
</feature>